<dbReference type="Pfam" id="PF13657">
    <property type="entry name" value="Couple_hipA"/>
    <property type="match status" value="1"/>
</dbReference>
<keyword evidence="1" id="KW-0808">Transferase</keyword>
<accession>A0A0F9WGS5</accession>
<dbReference type="GO" id="GO:0004674">
    <property type="term" value="F:protein serine/threonine kinase activity"/>
    <property type="evidence" value="ECO:0007669"/>
    <property type="project" value="TreeGrafter"/>
</dbReference>
<dbReference type="GO" id="GO:0005829">
    <property type="term" value="C:cytosol"/>
    <property type="evidence" value="ECO:0007669"/>
    <property type="project" value="TreeGrafter"/>
</dbReference>
<gene>
    <name evidence="5" type="ORF">LCGC14_0282800</name>
</gene>
<sequence length="429" mass="46981">MAGWTPISKAYVFTQLKGEYVAAGVLAESHSGFRFAYAQSWKTNPEAYSLDPLNLPLGDQEFSSRKCWGCLLDAGADNWGQRVLMATHRQVPANQIEWLISARGTGVGSVVISASRHQLPTMLAPPDFALVSEMMVQAEQLIQEGRVDEIAALPEHIQKALVYGSSMGGARPKFTVADDGSEWICKLSRSDDTFNQPIAEMASLNMATDCGLTVPRHKLHMVGGRSVLMIERFDRDKEGFKRHYLSSFALLNPNKAIDGDPEGVMSYIRIADVIGKVSAAPAADRKELFTRMVLNVAVGNTDDHLRNHGFLHVGGERYRLSPVFDVLPHPKQITQMALSIGRDGREASLENALSMHERFGLSRDEAIDAIDNVTRVTQNANQYFVDAGASKLEAGVLHKIAHDKLVAYAGPVSSEPESRSSKRAGPAPR</sequence>
<organism evidence="5">
    <name type="scientific">marine sediment metagenome</name>
    <dbReference type="NCBI Taxonomy" id="412755"/>
    <lineage>
        <taxon>unclassified sequences</taxon>
        <taxon>metagenomes</taxon>
        <taxon>ecological metagenomes</taxon>
    </lineage>
</organism>
<feature type="domain" description="HipA N-terminal subdomain 1" evidence="4">
    <location>
        <begin position="22"/>
        <end position="112"/>
    </location>
</feature>
<protein>
    <recommendedName>
        <fullName evidence="6">HipA-like C-terminal domain-containing protein</fullName>
    </recommendedName>
</protein>
<keyword evidence="2" id="KW-0418">Kinase</keyword>
<evidence type="ECO:0000256" key="2">
    <source>
        <dbReference type="ARBA" id="ARBA00022777"/>
    </source>
</evidence>
<dbReference type="AlphaFoldDB" id="A0A0F9WGS5"/>
<dbReference type="InterPro" id="IPR017508">
    <property type="entry name" value="HipA_N1"/>
</dbReference>
<dbReference type="Pfam" id="PF07804">
    <property type="entry name" value="HipA_C"/>
    <property type="match status" value="1"/>
</dbReference>
<evidence type="ECO:0008006" key="6">
    <source>
        <dbReference type="Google" id="ProtNLM"/>
    </source>
</evidence>
<evidence type="ECO:0000259" key="4">
    <source>
        <dbReference type="Pfam" id="PF13657"/>
    </source>
</evidence>
<name>A0A0F9WGS5_9ZZZZ</name>
<comment type="caution">
    <text evidence="5">The sequence shown here is derived from an EMBL/GenBank/DDBJ whole genome shotgun (WGS) entry which is preliminary data.</text>
</comment>
<dbReference type="InterPro" id="IPR012893">
    <property type="entry name" value="HipA-like_C"/>
</dbReference>
<feature type="domain" description="HipA-like C-terminal" evidence="3">
    <location>
        <begin position="165"/>
        <end position="377"/>
    </location>
</feature>
<dbReference type="EMBL" id="LAZR01000163">
    <property type="protein sequence ID" value="KKN85111.1"/>
    <property type="molecule type" value="Genomic_DNA"/>
</dbReference>
<dbReference type="InterPro" id="IPR052028">
    <property type="entry name" value="HipA_Ser/Thr_kinase"/>
</dbReference>
<proteinExistence type="predicted"/>
<dbReference type="PANTHER" id="PTHR37419:SF8">
    <property type="entry name" value="TOXIN YJJJ"/>
    <property type="match status" value="1"/>
</dbReference>
<evidence type="ECO:0000313" key="5">
    <source>
        <dbReference type="EMBL" id="KKN85111.1"/>
    </source>
</evidence>
<reference evidence="5" key="1">
    <citation type="journal article" date="2015" name="Nature">
        <title>Complex archaea that bridge the gap between prokaryotes and eukaryotes.</title>
        <authorList>
            <person name="Spang A."/>
            <person name="Saw J.H."/>
            <person name="Jorgensen S.L."/>
            <person name="Zaremba-Niedzwiedzka K."/>
            <person name="Martijn J."/>
            <person name="Lind A.E."/>
            <person name="van Eijk R."/>
            <person name="Schleper C."/>
            <person name="Guy L."/>
            <person name="Ettema T.J."/>
        </authorList>
    </citation>
    <scope>NUCLEOTIDE SEQUENCE</scope>
</reference>
<dbReference type="PANTHER" id="PTHR37419">
    <property type="entry name" value="SERINE/THREONINE-PROTEIN KINASE TOXIN HIPA"/>
    <property type="match status" value="1"/>
</dbReference>
<evidence type="ECO:0000259" key="3">
    <source>
        <dbReference type="Pfam" id="PF07804"/>
    </source>
</evidence>
<evidence type="ECO:0000256" key="1">
    <source>
        <dbReference type="ARBA" id="ARBA00022679"/>
    </source>
</evidence>